<feature type="domain" description="IclR-ED" evidence="5">
    <location>
        <begin position="87"/>
        <end position="270"/>
    </location>
</feature>
<dbReference type="InterPro" id="IPR050707">
    <property type="entry name" value="HTH_MetabolicPath_Reg"/>
</dbReference>
<evidence type="ECO:0000256" key="1">
    <source>
        <dbReference type="ARBA" id="ARBA00023015"/>
    </source>
</evidence>
<accession>A0A6G8IJQ3</accession>
<keyword evidence="1" id="KW-0805">Transcription regulation</keyword>
<evidence type="ECO:0000259" key="4">
    <source>
        <dbReference type="PROSITE" id="PS51077"/>
    </source>
</evidence>
<dbReference type="GO" id="GO:0003677">
    <property type="term" value="F:DNA binding"/>
    <property type="evidence" value="ECO:0007669"/>
    <property type="project" value="UniProtKB-KW"/>
</dbReference>
<dbReference type="KEGG" id="hcz:G9Q37_14435"/>
<protein>
    <submittedName>
        <fullName evidence="6">IclR family transcriptional regulator</fullName>
    </submittedName>
</protein>
<dbReference type="PANTHER" id="PTHR30136:SF33">
    <property type="entry name" value="TRANSCRIPTIONAL REGULATORY PROTEIN"/>
    <property type="match status" value="1"/>
</dbReference>
<dbReference type="InterPro" id="IPR029016">
    <property type="entry name" value="GAF-like_dom_sf"/>
</dbReference>
<dbReference type="SUPFAM" id="SSF46785">
    <property type="entry name" value="Winged helix' DNA-binding domain"/>
    <property type="match status" value="1"/>
</dbReference>
<reference evidence="6 7" key="1">
    <citation type="submission" date="2020-03" db="EMBL/GenBank/DDBJ databases">
        <title>Hydrogenophaga sp. nov. isolated from cyanobacterial mat.</title>
        <authorList>
            <person name="Thorat V."/>
            <person name="Kirdat K."/>
            <person name="Tiwarekar B."/>
            <person name="Costa E.D."/>
            <person name="Yadav A."/>
        </authorList>
    </citation>
    <scope>NUCLEOTIDE SEQUENCE [LARGE SCALE GENOMIC DNA]</scope>
    <source>
        <strain evidence="6 7">BA0156</strain>
    </source>
</reference>
<dbReference type="PROSITE" id="PS51077">
    <property type="entry name" value="HTH_ICLR"/>
    <property type="match status" value="1"/>
</dbReference>
<dbReference type="RefSeq" id="WP_166228165.1">
    <property type="nucleotide sequence ID" value="NZ_CP049989.1"/>
</dbReference>
<dbReference type="InterPro" id="IPR014757">
    <property type="entry name" value="Tscrpt_reg_IclR_C"/>
</dbReference>
<dbReference type="Gene3D" id="3.30.450.40">
    <property type="match status" value="1"/>
</dbReference>
<dbReference type="PANTHER" id="PTHR30136">
    <property type="entry name" value="HELIX-TURN-HELIX TRANSCRIPTIONAL REGULATOR, ICLR FAMILY"/>
    <property type="match status" value="1"/>
</dbReference>
<dbReference type="InterPro" id="IPR036388">
    <property type="entry name" value="WH-like_DNA-bd_sf"/>
</dbReference>
<dbReference type="PROSITE" id="PS51078">
    <property type="entry name" value="ICLR_ED"/>
    <property type="match status" value="1"/>
</dbReference>
<dbReference type="Pfam" id="PF09339">
    <property type="entry name" value="HTH_IclR"/>
    <property type="match status" value="1"/>
</dbReference>
<dbReference type="InterPro" id="IPR005471">
    <property type="entry name" value="Tscrpt_reg_IclR_N"/>
</dbReference>
<dbReference type="EMBL" id="CP049989">
    <property type="protein sequence ID" value="QIM53266.1"/>
    <property type="molecule type" value="Genomic_DNA"/>
</dbReference>
<dbReference type="FunFam" id="1.10.10.10:FF:000056">
    <property type="entry name" value="IclR family transcriptional regulator"/>
    <property type="match status" value="1"/>
</dbReference>
<evidence type="ECO:0000313" key="6">
    <source>
        <dbReference type="EMBL" id="QIM53266.1"/>
    </source>
</evidence>
<keyword evidence="3" id="KW-0804">Transcription</keyword>
<dbReference type="AlphaFoldDB" id="A0A6G8IJQ3"/>
<dbReference type="SUPFAM" id="SSF55781">
    <property type="entry name" value="GAF domain-like"/>
    <property type="match status" value="1"/>
</dbReference>
<keyword evidence="7" id="KW-1185">Reference proteome</keyword>
<keyword evidence="2" id="KW-0238">DNA-binding</keyword>
<dbReference type="SMART" id="SM00346">
    <property type="entry name" value="HTH_ICLR"/>
    <property type="match status" value="1"/>
</dbReference>
<name>A0A6G8IJQ3_9BURK</name>
<proteinExistence type="predicted"/>
<dbReference type="InterPro" id="IPR036390">
    <property type="entry name" value="WH_DNA-bd_sf"/>
</dbReference>
<gene>
    <name evidence="6" type="ORF">G9Q37_14435</name>
</gene>
<organism evidence="6 7">
    <name type="scientific">Hydrogenophaga crocea</name>
    <dbReference type="NCBI Taxonomy" id="2716225"/>
    <lineage>
        <taxon>Bacteria</taxon>
        <taxon>Pseudomonadati</taxon>
        <taxon>Pseudomonadota</taxon>
        <taxon>Betaproteobacteria</taxon>
        <taxon>Burkholderiales</taxon>
        <taxon>Comamonadaceae</taxon>
        <taxon>Hydrogenophaga</taxon>
    </lineage>
</organism>
<dbReference type="GO" id="GO:0003700">
    <property type="term" value="F:DNA-binding transcription factor activity"/>
    <property type="evidence" value="ECO:0007669"/>
    <property type="project" value="TreeGrafter"/>
</dbReference>
<dbReference type="GO" id="GO:0045892">
    <property type="term" value="P:negative regulation of DNA-templated transcription"/>
    <property type="evidence" value="ECO:0007669"/>
    <property type="project" value="TreeGrafter"/>
</dbReference>
<dbReference type="Gene3D" id="1.10.10.10">
    <property type="entry name" value="Winged helix-like DNA-binding domain superfamily/Winged helix DNA-binding domain"/>
    <property type="match status" value="1"/>
</dbReference>
<dbReference type="Proteomes" id="UP000503162">
    <property type="component" value="Chromosome"/>
</dbReference>
<dbReference type="Pfam" id="PF01614">
    <property type="entry name" value="IclR_C"/>
    <property type="match status" value="1"/>
</dbReference>
<evidence type="ECO:0000259" key="5">
    <source>
        <dbReference type="PROSITE" id="PS51078"/>
    </source>
</evidence>
<sequence>MGRQRLTPPTPDAGADPAQDRRFVTALARGLALLRCFGPADRWLAHQALARRSGLPQATVSRLTFTLCSLGYLRHRAATGEYALGPAVLTLGFSMLSNFQIGRIARPFMEALAEHTQAAISLGVRHDTSVVYVAHCRSTARLLLGLDVGTRLPFAETAMGRAMWCASTPGMRALIARRLQAEDAVRWPAREAGLRRAEADHAQCGYVASASEWEQEIAAIGVALDLGDGREPLALTVGGPAARLRGALLHEDFAPALVRTGREIVAAIQAAAWED</sequence>
<feature type="domain" description="HTH iclR-type" evidence="4">
    <location>
        <begin position="24"/>
        <end position="86"/>
    </location>
</feature>
<evidence type="ECO:0000256" key="3">
    <source>
        <dbReference type="ARBA" id="ARBA00023163"/>
    </source>
</evidence>
<evidence type="ECO:0000313" key="7">
    <source>
        <dbReference type="Proteomes" id="UP000503162"/>
    </source>
</evidence>
<evidence type="ECO:0000256" key="2">
    <source>
        <dbReference type="ARBA" id="ARBA00023125"/>
    </source>
</evidence>